<comment type="caution">
    <text evidence="1">The sequence shown here is derived from an EMBL/GenBank/DDBJ whole genome shotgun (WGS) entry which is preliminary data.</text>
</comment>
<protein>
    <submittedName>
        <fullName evidence="1">Uncharacterized protein</fullName>
    </submittedName>
</protein>
<evidence type="ECO:0000313" key="2">
    <source>
        <dbReference type="Proteomes" id="UP000228930"/>
    </source>
</evidence>
<reference evidence="1 2" key="1">
    <citation type="submission" date="2015-06" db="EMBL/GenBank/DDBJ databases">
        <title>Comparative genome analysis of nirS-carrying Bradyrhizobium sp. strains.</title>
        <authorList>
            <person name="Ishii S."/>
            <person name="Jang J."/>
            <person name="Nishizawa T."/>
            <person name="Senoo K."/>
        </authorList>
    </citation>
    <scope>NUCLEOTIDE SEQUENCE [LARGE SCALE GENOMIC DNA]</scope>
    <source>
        <strain evidence="1 2">TSA1</strain>
    </source>
</reference>
<dbReference type="AlphaFoldDB" id="A0A2M6UIT1"/>
<sequence>MLFAFHEAFERPTATQIIEWTERYPEFADDIRAHAAVAREWADDQHAVSAEADESLLSAGYSRALDLMHKARTSTSEAQRSFQDVIAARGMTVPQVARAIGIDRGVIADLFSGRMSGPIRNVFVDAAIGVLTMSRDTFARLHQHALSNPTLGYAKATHAPSVVVRPYDDIIRTCDDLTEDEKKKWLEEG</sequence>
<evidence type="ECO:0000313" key="1">
    <source>
        <dbReference type="EMBL" id="PIT04488.1"/>
    </source>
</evidence>
<organism evidence="1 2">
    <name type="scientific">Bradyrhizobium nitroreducens</name>
    <dbReference type="NCBI Taxonomy" id="709803"/>
    <lineage>
        <taxon>Bacteria</taxon>
        <taxon>Pseudomonadati</taxon>
        <taxon>Pseudomonadota</taxon>
        <taxon>Alphaproteobacteria</taxon>
        <taxon>Hyphomicrobiales</taxon>
        <taxon>Nitrobacteraceae</taxon>
        <taxon>Bradyrhizobium</taxon>
    </lineage>
</organism>
<name>A0A2M6UIT1_9BRAD</name>
<proteinExistence type="predicted"/>
<gene>
    <name evidence="1" type="ORF">TSA1_29835</name>
</gene>
<keyword evidence="2" id="KW-1185">Reference proteome</keyword>
<dbReference type="EMBL" id="LFJC01000003">
    <property type="protein sequence ID" value="PIT04488.1"/>
    <property type="molecule type" value="Genomic_DNA"/>
</dbReference>
<dbReference type="Proteomes" id="UP000228930">
    <property type="component" value="Unassembled WGS sequence"/>
</dbReference>
<accession>A0A2M6UIT1</accession>